<evidence type="ECO:0000313" key="15">
    <source>
        <dbReference type="Proteomes" id="UP000700732"/>
    </source>
</evidence>
<dbReference type="Gene3D" id="2.170.130.10">
    <property type="entry name" value="TonB-dependent receptor, plug domain"/>
    <property type="match status" value="1"/>
</dbReference>
<evidence type="ECO:0000256" key="7">
    <source>
        <dbReference type="ARBA" id="ARBA00023136"/>
    </source>
</evidence>
<evidence type="ECO:0000256" key="11">
    <source>
        <dbReference type="RuleBase" id="RU003357"/>
    </source>
</evidence>
<keyword evidence="6 11" id="KW-0798">TonB box</keyword>
<gene>
    <name evidence="14" type="ORF">FH603_5482</name>
</gene>
<evidence type="ECO:0000256" key="8">
    <source>
        <dbReference type="ARBA" id="ARBA00023170"/>
    </source>
</evidence>
<dbReference type="PANTHER" id="PTHR30069:SF29">
    <property type="entry name" value="HEMOGLOBIN AND HEMOGLOBIN-HAPTOGLOBIN-BINDING PROTEIN 1-RELATED"/>
    <property type="match status" value="1"/>
</dbReference>
<evidence type="ECO:0000256" key="2">
    <source>
        <dbReference type="ARBA" id="ARBA00022448"/>
    </source>
</evidence>
<evidence type="ECO:0000259" key="13">
    <source>
        <dbReference type="Pfam" id="PF07715"/>
    </source>
</evidence>
<evidence type="ECO:0000256" key="10">
    <source>
        <dbReference type="PROSITE-ProRule" id="PRU01360"/>
    </source>
</evidence>
<dbReference type="Pfam" id="PF00593">
    <property type="entry name" value="TonB_dep_Rec_b-barrel"/>
    <property type="match status" value="1"/>
</dbReference>
<evidence type="ECO:0000256" key="3">
    <source>
        <dbReference type="ARBA" id="ARBA00022452"/>
    </source>
</evidence>
<keyword evidence="8 14" id="KW-0675">Receptor</keyword>
<evidence type="ECO:0000313" key="14">
    <source>
        <dbReference type="EMBL" id="MBC3794950.1"/>
    </source>
</evidence>
<keyword evidence="2 10" id="KW-0813">Transport</keyword>
<keyword evidence="9 10" id="KW-0998">Cell outer membrane</keyword>
<evidence type="ECO:0000256" key="5">
    <source>
        <dbReference type="ARBA" id="ARBA00022729"/>
    </source>
</evidence>
<keyword evidence="7 10" id="KW-0472">Membrane</keyword>
<sequence>MVQRNERILAQKTITVDAKTGLVEIYVQDNSARELELVTVTAPTQASRLQKSPENITVIDTKPFYKTNQTALDVIRQTSGIKVRTSGGYGAQTNFYINGISGKQIKFFLDGVPTSALGETQGINLIPLEQTARFEIYKGVIPIGFGSDALGGAINMVSRNERNDFIDVSSAIGSFKTTKNNLNVRKFLTDHFYVGLSATYNYSKNDYSVMAEVPDVYGIPSVKNVRRFHNAFRFYNAKVQAGWINTKWADQLSLTGQLSHTYDQIQNNVIMRQPYGQAYNQDDLAGGVVQYSKRELIKNVQLNAYASLYSVKGFFADTTLSVYNWEGDVVDRRATGGEISAAGNLLSTKSLVFNTQQSIGWTPRKNLTLSLSNTYQQFYRKGSDPFSLNFYSFDFYANPQTMRKNISGASMASTLLGGKVQSVVSLKHFSSVSAGNLLVNDVSVPVHQSVSKLGYNAAFTYFFGEEFFLKASYEKATRLPDQTEAFGDLMLLKPNPGLIPEQSHNANVNLVVNSQYVDVEASGFYRNIDNIIYLRTSQFSSQYQNLLKARITGAELSVRIKPHRTIKFASNITFQDIRNQSVLENAGINNDRYMGARLPNIPYLFANGGLTVNKENVLNKSGQLQAYWNCNYTHSYYLYWAVDGDQALKNVIPMQLVNQAGLSFSHDKSGLSLSADVNNLFDTVLYDNFKVQLPGRNYSLKLRFYTSKNRSQ</sequence>
<dbReference type="InterPro" id="IPR036942">
    <property type="entry name" value="Beta-barrel_TonB_sf"/>
</dbReference>
<proteinExistence type="inferred from homology"/>
<comment type="similarity">
    <text evidence="10 11">Belongs to the TonB-dependent receptor family.</text>
</comment>
<dbReference type="InterPro" id="IPR012910">
    <property type="entry name" value="Plug_dom"/>
</dbReference>
<dbReference type="PANTHER" id="PTHR30069">
    <property type="entry name" value="TONB-DEPENDENT OUTER MEMBRANE RECEPTOR"/>
    <property type="match status" value="1"/>
</dbReference>
<keyword evidence="15" id="KW-1185">Reference proteome</keyword>
<keyword evidence="3 10" id="KW-1134">Transmembrane beta strand</keyword>
<evidence type="ECO:0000256" key="4">
    <source>
        <dbReference type="ARBA" id="ARBA00022692"/>
    </source>
</evidence>
<name>A0ABR6WG27_9BACT</name>
<dbReference type="InterPro" id="IPR000531">
    <property type="entry name" value="Beta-barrel_TonB"/>
</dbReference>
<evidence type="ECO:0000256" key="9">
    <source>
        <dbReference type="ARBA" id="ARBA00023237"/>
    </source>
</evidence>
<comment type="subcellular location">
    <subcellularLocation>
        <location evidence="1 10">Cell outer membrane</location>
        <topology evidence="1 10">Multi-pass membrane protein</topology>
    </subcellularLocation>
</comment>
<evidence type="ECO:0000256" key="6">
    <source>
        <dbReference type="ARBA" id="ARBA00023077"/>
    </source>
</evidence>
<dbReference type="RefSeq" id="WP_186741968.1">
    <property type="nucleotide sequence ID" value="NZ_VFIA01000068.1"/>
</dbReference>
<accession>A0ABR6WG27</accession>
<keyword evidence="4 10" id="KW-0812">Transmembrane</keyword>
<dbReference type="EMBL" id="VFIA01000068">
    <property type="protein sequence ID" value="MBC3794950.1"/>
    <property type="molecule type" value="Genomic_DNA"/>
</dbReference>
<feature type="domain" description="TonB-dependent receptor plug" evidence="13">
    <location>
        <begin position="49"/>
        <end position="153"/>
    </location>
</feature>
<comment type="caution">
    <text evidence="14">The sequence shown here is derived from an EMBL/GenBank/DDBJ whole genome shotgun (WGS) entry which is preliminary data.</text>
</comment>
<dbReference type="InterPro" id="IPR037066">
    <property type="entry name" value="Plug_dom_sf"/>
</dbReference>
<dbReference type="PROSITE" id="PS52016">
    <property type="entry name" value="TONB_DEPENDENT_REC_3"/>
    <property type="match status" value="1"/>
</dbReference>
<dbReference type="Proteomes" id="UP000700732">
    <property type="component" value="Unassembled WGS sequence"/>
</dbReference>
<evidence type="ECO:0000256" key="1">
    <source>
        <dbReference type="ARBA" id="ARBA00004571"/>
    </source>
</evidence>
<evidence type="ECO:0000259" key="12">
    <source>
        <dbReference type="Pfam" id="PF00593"/>
    </source>
</evidence>
<organism evidence="14 15">
    <name type="scientific">Spirosoma utsteinense</name>
    <dbReference type="NCBI Taxonomy" id="2585773"/>
    <lineage>
        <taxon>Bacteria</taxon>
        <taxon>Pseudomonadati</taxon>
        <taxon>Bacteroidota</taxon>
        <taxon>Cytophagia</taxon>
        <taxon>Cytophagales</taxon>
        <taxon>Cytophagaceae</taxon>
        <taxon>Spirosoma</taxon>
    </lineage>
</organism>
<dbReference type="Gene3D" id="2.40.170.20">
    <property type="entry name" value="TonB-dependent receptor, beta-barrel domain"/>
    <property type="match status" value="1"/>
</dbReference>
<dbReference type="Pfam" id="PF07715">
    <property type="entry name" value="Plug"/>
    <property type="match status" value="1"/>
</dbReference>
<dbReference type="SUPFAM" id="SSF56935">
    <property type="entry name" value="Porins"/>
    <property type="match status" value="1"/>
</dbReference>
<reference evidence="14 15" key="1">
    <citation type="submission" date="2019-06" db="EMBL/GenBank/DDBJ databases">
        <title>Spirosoma utsteinense sp. nov. isolated from Antarctic ice-free soils.</title>
        <authorList>
            <person name="Tahon G."/>
        </authorList>
    </citation>
    <scope>NUCLEOTIDE SEQUENCE [LARGE SCALE GENOMIC DNA]</scope>
    <source>
        <strain evidence="14 15">LMG 31447</strain>
    </source>
</reference>
<keyword evidence="5" id="KW-0732">Signal</keyword>
<protein>
    <submittedName>
        <fullName evidence="14">Outer membrane cobalamin receptor</fullName>
    </submittedName>
</protein>
<dbReference type="InterPro" id="IPR039426">
    <property type="entry name" value="TonB-dep_rcpt-like"/>
</dbReference>
<feature type="domain" description="TonB-dependent receptor-like beta-barrel" evidence="12">
    <location>
        <begin position="229"/>
        <end position="680"/>
    </location>
</feature>